<comment type="cofactor">
    <cofactor evidence="1 5">
        <name>heme</name>
        <dbReference type="ChEBI" id="CHEBI:30413"/>
    </cofactor>
</comment>
<reference evidence="7" key="1">
    <citation type="submission" date="2023-08" db="EMBL/GenBank/DDBJ databases">
        <title>Black Yeasts Isolated from many extreme environments.</title>
        <authorList>
            <person name="Coleine C."/>
            <person name="Stajich J.E."/>
            <person name="Selbmann L."/>
        </authorList>
    </citation>
    <scope>NUCLEOTIDE SEQUENCE</scope>
    <source>
        <strain evidence="7">CCFEE 5401</strain>
    </source>
</reference>
<protein>
    <recommendedName>
        <fullName evidence="9">Pisatin demethylase</fullName>
    </recommendedName>
</protein>
<organism evidence="7 8">
    <name type="scientific">Meristemomyces frigidus</name>
    <dbReference type="NCBI Taxonomy" id="1508187"/>
    <lineage>
        <taxon>Eukaryota</taxon>
        <taxon>Fungi</taxon>
        <taxon>Dikarya</taxon>
        <taxon>Ascomycota</taxon>
        <taxon>Pezizomycotina</taxon>
        <taxon>Dothideomycetes</taxon>
        <taxon>Dothideomycetidae</taxon>
        <taxon>Mycosphaerellales</taxon>
        <taxon>Teratosphaeriaceae</taxon>
        <taxon>Meristemomyces</taxon>
    </lineage>
</organism>
<evidence type="ECO:0000313" key="7">
    <source>
        <dbReference type="EMBL" id="KAK5116643.1"/>
    </source>
</evidence>
<evidence type="ECO:0000256" key="6">
    <source>
        <dbReference type="RuleBase" id="RU000461"/>
    </source>
</evidence>
<name>A0AAN7YIU4_9PEZI</name>
<evidence type="ECO:0000313" key="8">
    <source>
        <dbReference type="Proteomes" id="UP001310890"/>
    </source>
</evidence>
<keyword evidence="3 5" id="KW-0479">Metal-binding</keyword>
<dbReference type="GO" id="GO:0016705">
    <property type="term" value="F:oxidoreductase activity, acting on paired donors, with incorporation or reduction of molecular oxygen"/>
    <property type="evidence" value="ECO:0007669"/>
    <property type="project" value="InterPro"/>
</dbReference>
<dbReference type="GO" id="GO:0020037">
    <property type="term" value="F:heme binding"/>
    <property type="evidence" value="ECO:0007669"/>
    <property type="project" value="InterPro"/>
</dbReference>
<dbReference type="PANTHER" id="PTHR24305">
    <property type="entry name" value="CYTOCHROME P450"/>
    <property type="match status" value="1"/>
</dbReference>
<dbReference type="Proteomes" id="UP001310890">
    <property type="component" value="Unassembled WGS sequence"/>
</dbReference>
<evidence type="ECO:0000256" key="2">
    <source>
        <dbReference type="ARBA" id="ARBA00010617"/>
    </source>
</evidence>
<proteinExistence type="inferred from homology"/>
<dbReference type="PROSITE" id="PS00086">
    <property type="entry name" value="CYTOCHROME_P450"/>
    <property type="match status" value="1"/>
</dbReference>
<evidence type="ECO:0000256" key="5">
    <source>
        <dbReference type="PIRSR" id="PIRSR602401-1"/>
    </source>
</evidence>
<dbReference type="GO" id="GO:0005506">
    <property type="term" value="F:iron ion binding"/>
    <property type="evidence" value="ECO:0007669"/>
    <property type="project" value="InterPro"/>
</dbReference>
<accession>A0AAN7YIU4</accession>
<dbReference type="Gene3D" id="1.10.630.10">
    <property type="entry name" value="Cytochrome P450"/>
    <property type="match status" value="1"/>
</dbReference>
<comment type="similarity">
    <text evidence="2 6">Belongs to the cytochrome P450 family.</text>
</comment>
<dbReference type="GO" id="GO:0004497">
    <property type="term" value="F:monooxygenase activity"/>
    <property type="evidence" value="ECO:0007669"/>
    <property type="project" value="UniProtKB-KW"/>
</dbReference>
<evidence type="ECO:0000256" key="1">
    <source>
        <dbReference type="ARBA" id="ARBA00001971"/>
    </source>
</evidence>
<dbReference type="PANTHER" id="PTHR24305:SF232">
    <property type="entry name" value="P450, PUTATIVE (EUROFUNG)-RELATED"/>
    <property type="match status" value="1"/>
</dbReference>
<dbReference type="InterPro" id="IPR017972">
    <property type="entry name" value="Cyt_P450_CS"/>
</dbReference>
<feature type="binding site" description="axial binding residue" evidence="5">
    <location>
        <position position="470"/>
    </location>
    <ligand>
        <name>heme</name>
        <dbReference type="ChEBI" id="CHEBI:30413"/>
    </ligand>
    <ligandPart>
        <name>Fe</name>
        <dbReference type="ChEBI" id="CHEBI:18248"/>
    </ligandPart>
</feature>
<gene>
    <name evidence="7" type="ORF">LTR62_007317</name>
</gene>
<keyword evidence="6" id="KW-0503">Monooxygenase</keyword>
<keyword evidence="4 5" id="KW-0408">Iron</keyword>
<dbReference type="InterPro" id="IPR002401">
    <property type="entry name" value="Cyt_P450_E_grp-I"/>
</dbReference>
<dbReference type="InterPro" id="IPR050121">
    <property type="entry name" value="Cytochrome_P450_monoxygenase"/>
</dbReference>
<dbReference type="EMBL" id="JAVRRL010000007">
    <property type="protein sequence ID" value="KAK5116643.1"/>
    <property type="molecule type" value="Genomic_DNA"/>
</dbReference>
<dbReference type="InterPro" id="IPR036396">
    <property type="entry name" value="Cyt_P450_sf"/>
</dbReference>
<keyword evidence="6" id="KW-0560">Oxidoreductase</keyword>
<dbReference type="InterPro" id="IPR001128">
    <property type="entry name" value="Cyt_P450"/>
</dbReference>
<dbReference type="SUPFAM" id="SSF48264">
    <property type="entry name" value="Cytochrome P450"/>
    <property type="match status" value="1"/>
</dbReference>
<evidence type="ECO:0008006" key="9">
    <source>
        <dbReference type="Google" id="ProtNLM"/>
    </source>
</evidence>
<dbReference type="PRINTS" id="PR00385">
    <property type="entry name" value="P450"/>
</dbReference>
<dbReference type="PRINTS" id="PR00463">
    <property type="entry name" value="EP450I"/>
</dbReference>
<evidence type="ECO:0000256" key="3">
    <source>
        <dbReference type="ARBA" id="ARBA00022723"/>
    </source>
</evidence>
<keyword evidence="5 6" id="KW-0349">Heme</keyword>
<dbReference type="AlphaFoldDB" id="A0AAN7YIU4"/>
<dbReference type="Pfam" id="PF00067">
    <property type="entry name" value="p450"/>
    <property type="match status" value="1"/>
</dbReference>
<dbReference type="FunFam" id="1.10.630.10:FF:000050">
    <property type="entry name" value="Cytochrome P450 monooxygenase"/>
    <property type="match status" value="1"/>
</dbReference>
<evidence type="ECO:0000256" key="4">
    <source>
        <dbReference type="ARBA" id="ARBA00023004"/>
    </source>
</evidence>
<dbReference type="CDD" id="cd11060">
    <property type="entry name" value="CYP57A1-like"/>
    <property type="match status" value="1"/>
</dbReference>
<comment type="caution">
    <text evidence="7">The sequence shown here is derived from an EMBL/GenBank/DDBJ whole genome shotgun (WGS) entry which is preliminary data.</text>
</comment>
<sequence>MTMFSPEFISTLLRGLLLLATIYQVTWTYSQHRDIPGPFLAKFTNLWRLLTVWRRDSHDTYLALHKKHGDLVRIGPNCISISKPDIIPVIYGIQKGYVKSRFYAVWQNIINGKRSPSLVFTTDEQQHAMLRRPVASAFALSTLVEFEPLIDSTTAVFLTRLDELFAETGKVCDLGTWLQWFAFDVIGELTFSRRLGFLEKAEDVEGIAASVAANFDRCSVLGQMPWLDLLTYKNPIYLRLFAKPVSSPIVSFGQRRLRERLDGQGEGGYPEIEIPDPALREKVLNTQTPTKPDFLSRFLQLQQEQSDLVTDSQVLTYLFANLNAGSDTIASTLRAVFYYLLKNPQTLSSLQQELFLAQESGKLSTPLPTWTEVQNLPYLNAVMKEALRLNPALALPMERIVPPSGLTIAYVFFAPGTVVGINPWVLQRDTRIFGSDAESWRPERWLDSDESRVKYMGQHILSFGAGKRTCLGRNIAMLELLKVVPALILRYEIKLARPGEGWRVWNAWAVRQEAIDVLLRRKEGI</sequence>